<dbReference type="InterPro" id="IPR036259">
    <property type="entry name" value="MFS_trans_sf"/>
</dbReference>
<keyword evidence="5 6" id="KW-0472">Membrane</keyword>
<feature type="transmembrane region" description="Helical" evidence="6">
    <location>
        <begin position="429"/>
        <end position="452"/>
    </location>
</feature>
<keyword evidence="2" id="KW-0813">Transport</keyword>
<proteinExistence type="predicted"/>
<feature type="transmembrane region" description="Helical" evidence="6">
    <location>
        <begin position="12"/>
        <end position="31"/>
    </location>
</feature>
<feature type="transmembrane region" description="Helical" evidence="6">
    <location>
        <begin position="51"/>
        <end position="71"/>
    </location>
</feature>
<comment type="subcellular location">
    <subcellularLocation>
        <location evidence="1">Cell membrane</location>
        <topology evidence="1">Multi-pass membrane protein</topology>
    </subcellularLocation>
</comment>
<feature type="transmembrane region" description="Helical" evidence="6">
    <location>
        <begin position="165"/>
        <end position="186"/>
    </location>
</feature>
<evidence type="ECO:0000256" key="5">
    <source>
        <dbReference type="ARBA" id="ARBA00023136"/>
    </source>
</evidence>
<dbReference type="RefSeq" id="WP_018365595.1">
    <property type="nucleotide sequence ID" value="NZ_CP104407.1"/>
</dbReference>
<feature type="domain" description="Major facilitator superfamily (MFS) profile" evidence="7">
    <location>
        <begin position="13"/>
        <end position="456"/>
    </location>
</feature>
<feature type="transmembrane region" description="Helical" evidence="6">
    <location>
        <begin position="265"/>
        <end position="289"/>
    </location>
</feature>
<dbReference type="InterPro" id="IPR020846">
    <property type="entry name" value="MFS_dom"/>
</dbReference>
<dbReference type="Gene3D" id="1.20.1720.10">
    <property type="entry name" value="Multidrug resistance protein D"/>
    <property type="match status" value="1"/>
</dbReference>
<dbReference type="Gene3D" id="1.20.1250.20">
    <property type="entry name" value="MFS general substrate transporter like domains"/>
    <property type="match status" value="1"/>
</dbReference>
<evidence type="ECO:0000256" key="3">
    <source>
        <dbReference type="ARBA" id="ARBA00022692"/>
    </source>
</evidence>
<dbReference type="EMBL" id="CP110509">
    <property type="protein sequence ID" value="WMB28511.1"/>
    <property type="molecule type" value="Genomic_DNA"/>
</dbReference>
<feature type="transmembrane region" description="Helical" evidence="6">
    <location>
        <begin position="225"/>
        <end position="245"/>
    </location>
</feature>
<gene>
    <name evidence="8" type="ORF">N1496_02780</name>
</gene>
<feature type="transmembrane region" description="Helical" evidence="6">
    <location>
        <begin position="331"/>
        <end position="350"/>
    </location>
</feature>
<evidence type="ECO:0000256" key="6">
    <source>
        <dbReference type="SAM" id="Phobius"/>
    </source>
</evidence>
<dbReference type="SUPFAM" id="SSF103473">
    <property type="entry name" value="MFS general substrate transporter"/>
    <property type="match status" value="1"/>
</dbReference>
<feature type="transmembrane region" description="Helical" evidence="6">
    <location>
        <begin position="138"/>
        <end position="159"/>
    </location>
</feature>
<evidence type="ECO:0000313" key="8">
    <source>
        <dbReference type="EMBL" id="WMB28511.1"/>
    </source>
</evidence>
<protein>
    <submittedName>
        <fullName evidence="8">MFS transporter</fullName>
    </submittedName>
</protein>
<keyword evidence="9" id="KW-1185">Reference proteome</keyword>
<feature type="transmembrane region" description="Helical" evidence="6">
    <location>
        <begin position="83"/>
        <end position="105"/>
    </location>
</feature>
<accession>A0ABY9LK90</accession>
<feature type="transmembrane region" description="Helical" evidence="6">
    <location>
        <begin position="356"/>
        <end position="376"/>
    </location>
</feature>
<feature type="transmembrane region" description="Helical" evidence="6">
    <location>
        <begin position="111"/>
        <end position="131"/>
    </location>
</feature>
<dbReference type="CDD" id="cd17321">
    <property type="entry name" value="MFS_MMR_MDR_like"/>
    <property type="match status" value="1"/>
</dbReference>
<evidence type="ECO:0000313" key="9">
    <source>
        <dbReference type="Proteomes" id="UP001238096"/>
    </source>
</evidence>
<feature type="transmembrane region" description="Helical" evidence="6">
    <location>
        <begin position="301"/>
        <end position="319"/>
    </location>
</feature>
<dbReference type="Proteomes" id="UP001238096">
    <property type="component" value="Chromosome"/>
</dbReference>
<dbReference type="PANTHER" id="PTHR42718:SF9">
    <property type="entry name" value="MAJOR FACILITATOR SUPERFAMILY MULTIDRUG TRANSPORTER MFSC"/>
    <property type="match status" value="1"/>
</dbReference>
<dbReference type="Pfam" id="PF07690">
    <property type="entry name" value="MFS_1"/>
    <property type="match status" value="1"/>
</dbReference>
<dbReference type="InterPro" id="IPR011701">
    <property type="entry name" value="MFS"/>
</dbReference>
<sequence length="456" mass="48929">MQSQEAFKGNNKLLVGIVLAVLAFWLFAQSILNMAPDVQRSLGISSGSMDIGISITALFSGLFIVVTGGLADKLGRVKFTYIGLLLNVIGSFLIIMADGAMLFIMGRIFQGLAAAFIMPSTMALVKTYYVGAERQRAVSFWSIGSWGGSGLCSFFGGTVASSIGWRYVFVFSIMASIVSFLLIYGTPESKVVSSQRKFDLPGILIFIISMLALNIGISTAKDNGFLSPITLSLLGLVLGGFLLFYYIEQHKENSFIDFRLFDNPYYLGATISNFLLNAVAGTLIVINTYMQEGRGLSAQRAGTMSLGYLVLILITIRIGEKLLQRFGARKPMLWGANSCLLGIVLMTFVGLKGSSYLGLVFLGYAFFGAGLGIYATPSTDTAISSIPNEKVGAASGIYKMASSLGSAMGVAISIAVYHALINGNQFDRAAFYGLLVNVSFCLLSICSIIFIIPKKS</sequence>
<keyword evidence="4 6" id="KW-1133">Transmembrane helix</keyword>
<evidence type="ECO:0000259" key="7">
    <source>
        <dbReference type="PROSITE" id="PS50850"/>
    </source>
</evidence>
<dbReference type="PROSITE" id="PS50850">
    <property type="entry name" value="MFS"/>
    <property type="match status" value="1"/>
</dbReference>
<name>A0ABY9LK90_9STRE</name>
<keyword evidence="3 6" id="KW-0812">Transmembrane</keyword>
<dbReference type="PANTHER" id="PTHR42718">
    <property type="entry name" value="MAJOR FACILITATOR SUPERFAMILY MULTIDRUG TRANSPORTER MFSC"/>
    <property type="match status" value="1"/>
</dbReference>
<evidence type="ECO:0000256" key="2">
    <source>
        <dbReference type="ARBA" id="ARBA00022448"/>
    </source>
</evidence>
<feature type="transmembrane region" description="Helical" evidence="6">
    <location>
        <begin position="198"/>
        <end position="219"/>
    </location>
</feature>
<feature type="transmembrane region" description="Helical" evidence="6">
    <location>
        <begin position="397"/>
        <end position="417"/>
    </location>
</feature>
<organism evidence="8 9">
    <name type="scientific">Streptococcus didelphis</name>
    <dbReference type="NCBI Taxonomy" id="102886"/>
    <lineage>
        <taxon>Bacteria</taxon>
        <taxon>Bacillati</taxon>
        <taxon>Bacillota</taxon>
        <taxon>Bacilli</taxon>
        <taxon>Lactobacillales</taxon>
        <taxon>Streptococcaceae</taxon>
        <taxon>Streptococcus</taxon>
    </lineage>
</organism>
<reference evidence="9" key="1">
    <citation type="submission" date="2022-10" db="EMBL/GenBank/DDBJ databases">
        <title>Streptococcus didelphis as causative of fatal infections in opossums (Didelphis albiventris).</title>
        <authorList>
            <person name="Breyer G.M."/>
            <person name="Da Silva M.E.R.J."/>
            <person name="Siqueira F.M."/>
        </authorList>
    </citation>
    <scope>NUCLEOTIDE SEQUENCE [LARGE SCALE GENOMIC DNA]</scope>
    <source>
        <strain evidence="9">LBVP101/21</strain>
    </source>
</reference>
<evidence type="ECO:0000256" key="4">
    <source>
        <dbReference type="ARBA" id="ARBA00022989"/>
    </source>
</evidence>
<evidence type="ECO:0000256" key="1">
    <source>
        <dbReference type="ARBA" id="ARBA00004651"/>
    </source>
</evidence>